<dbReference type="InterPro" id="IPR029058">
    <property type="entry name" value="AB_hydrolase_fold"/>
</dbReference>
<dbReference type="EMBL" id="JBHUNA010000024">
    <property type="protein sequence ID" value="MFD2761660.1"/>
    <property type="molecule type" value="Genomic_DNA"/>
</dbReference>
<name>A0ABW5V850_9BACI</name>
<comment type="caution">
    <text evidence="2">The sequence shown here is derived from an EMBL/GenBank/DDBJ whole genome shotgun (WGS) entry which is preliminary data.</text>
</comment>
<dbReference type="InterPro" id="IPR001375">
    <property type="entry name" value="Peptidase_S9_cat"/>
</dbReference>
<dbReference type="PANTHER" id="PTHR43358:SF4">
    <property type="entry name" value="ALPHA_BETA HYDROLASE FOLD-1 DOMAIN-CONTAINING PROTEIN"/>
    <property type="match status" value="1"/>
</dbReference>
<dbReference type="PANTHER" id="PTHR43358">
    <property type="entry name" value="ALPHA/BETA-HYDROLASE"/>
    <property type="match status" value="1"/>
</dbReference>
<dbReference type="Gene3D" id="3.40.50.1820">
    <property type="entry name" value="alpha/beta hydrolase"/>
    <property type="match status" value="1"/>
</dbReference>
<evidence type="ECO:0000313" key="3">
    <source>
        <dbReference type="Proteomes" id="UP001597502"/>
    </source>
</evidence>
<evidence type="ECO:0000313" key="2">
    <source>
        <dbReference type="EMBL" id="MFD2761660.1"/>
    </source>
</evidence>
<dbReference type="Proteomes" id="UP001597502">
    <property type="component" value="Unassembled WGS sequence"/>
</dbReference>
<dbReference type="InterPro" id="IPR052920">
    <property type="entry name" value="DNA-binding_regulatory"/>
</dbReference>
<dbReference type="GO" id="GO:0016787">
    <property type="term" value="F:hydrolase activity"/>
    <property type="evidence" value="ECO:0007669"/>
    <property type="project" value="UniProtKB-KW"/>
</dbReference>
<evidence type="ECO:0000259" key="1">
    <source>
        <dbReference type="Pfam" id="PF00326"/>
    </source>
</evidence>
<proteinExistence type="predicted"/>
<sequence length="319" mass="36068">MKRKKWVKIGIGLLIVLLIIDIGASVYFYQLAIDRNEKDFLQGNEDLEVSAETKEVLLEGDWRTWVNQQNFDEWTMTSHDGIDLKGYFLEADKPSNKVVVMAHGYLGNAMDMGLFGQYYYEQKGYNIFTADARGHGASGGDYIGFGWHDRLDYVDWIKRIIAEYGEDTEIILHGVSMGAATVLMTAGEELPDNVKAVIADSPYTSVYDLFAYQMDRMFHLPSIPFLPSTSAVTQLRAGYSLKEASALDQVRKAEVPILYIHGNADTFVPTRMSKKLYENTKSDAELLTVDGANHGEPFVVAKEKYIDKVNEFLNNHTDW</sequence>
<dbReference type="SUPFAM" id="SSF53474">
    <property type="entry name" value="alpha/beta-Hydrolases"/>
    <property type="match status" value="1"/>
</dbReference>
<dbReference type="Pfam" id="PF00326">
    <property type="entry name" value="Peptidase_S9"/>
    <property type="match status" value="1"/>
</dbReference>
<protein>
    <submittedName>
        <fullName evidence="2">Alpha/beta hydrolase</fullName>
    </submittedName>
</protein>
<keyword evidence="3" id="KW-1185">Reference proteome</keyword>
<reference evidence="3" key="1">
    <citation type="journal article" date="2019" name="Int. J. Syst. Evol. Microbiol.">
        <title>The Global Catalogue of Microorganisms (GCM) 10K type strain sequencing project: providing services to taxonomists for standard genome sequencing and annotation.</title>
        <authorList>
            <consortium name="The Broad Institute Genomics Platform"/>
            <consortium name="The Broad Institute Genome Sequencing Center for Infectious Disease"/>
            <person name="Wu L."/>
            <person name="Ma J."/>
        </authorList>
    </citation>
    <scope>NUCLEOTIDE SEQUENCE [LARGE SCALE GENOMIC DNA]</scope>
    <source>
        <strain evidence="3">TISTR 1535</strain>
    </source>
</reference>
<feature type="domain" description="Peptidase S9 prolyl oligopeptidase catalytic" evidence="1">
    <location>
        <begin position="117"/>
        <end position="317"/>
    </location>
</feature>
<gene>
    <name evidence="2" type="ORF">ACFSUO_11925</name>
</gene>
<accession>A0ABW5V850</accession>
<dbReference type="RefSeq" id="WP_382394376.1">
    <property type="nucleotide sequence ID" value="NZ_JBHUNA010000024.1"/>
</dbReference>
<keyword evidence="2" id="KW-0378">Hydrolase</keyword>
<organism evidence="2 3">
    <name type="scientific">Lentibacillus juripiscarius</name>
    <dbReference type="NCBI Taxonomy" id="257446"/>
    <lineage>
        <taxon>Bacteria</taxon>
        <taxon>Bacillati</taxon>
        <taxon>Bacillota</taxon>
        <taxon>Bacilli</taxon>
        <taxon>Bacillales</taxon>
        <taxon>Bacillaceae</taxon>
        <taxon>Lentibacillus</taxon>
    </lineage>
</organism>